<comment type="subcellular location">
    <subcellularLocation>
        <location evidence="1">Secreted</location>
    </subcellularLocation>
</comment>
<reference evidence="6" key="1">
    <citation type="submission" date="2025-08" db="UniProtKB">
        <authorList>
            <consortium name="RefSeq"/>
        </authorList>
    </citation>
    <scope>IDENTIFICATION</scope>
    <source>
        <tissue evidence="6">Whole sample</tissue>
    </source>
</reference>
<feature type="signal peptide" evidence="4">
    <location>
        <begin position="1"/>
        <end position="22"/>
    </location>
</feature>
<evidence type="ECO:0000256" key="2">
    <source>
        <dbReference type="ARBA" id="ARBA00009127"/>
    </source>
</evidence>
<dbReference type="KEGG" id="cvn:111114589"/>
<proteinExistence type="inferred from homology"/>
<dbReference type="GO" id="GO:0005576">
    <property type="term" value="C:extracellular region"/>
    <property type="evidence" value="ECO:0007669"/>
    <property type="project" value="UniProtKB-SubCell"/>
</dbReference>
<dbReference type="Pfam" id="PF03022">
    <property type="entry name" value="MRJP"/>
    <property type="match status" value="2"/>
</dbReference>
<evidence type="ECO:0000256" key="4">
    <source>
        <dbReference type="SAM" id="SignalP"/>
    </source>
</evidence>
<evidence type="ECO:0000313" key="6">
    <source>
        <dbReference type="RefSeq" id="XP_022308667.1"/>
    </source>
</evidence>
<dbReference type="Proteomes" id="UP000694844">
    <property type="component" value="Chromosome 9"/>
</dbReference>
<keyword evidence="5" id="KW-1185">Reference proteome</keyword>
<dbReference type="RefSeq" id="XP_022308667.1">
    <property type="nucleotide sequence ID" value="XM_022452959.1"/>
</dbReference>
<dbReference type="PANTHER" id="PTHR10009">
    <property type="entry name" value="PROTEIN YELLOW-RELATED"/>
    <property type="match status" value="1"/>
</dbReference>
<keyword evidence="3" id="KW-0964">Secreted</keyword>
<dbReference type="InterPro" id="IPR011042">
    <property type="entry name" value="6-blade_b-propeller_TolB-like"/>
</dbReference>
<dbReference type="PANTHER" id="PTHR10009:SF18">
    <property type="entry name" value="PROTEIN YELLOW-LIKE PROTEIN"/>
    <property type="match status" value="1"/>
</dbReference>
<gene>
    <name evidence="6" type="primary">LOC111114589</name>
</gene>
<dbReference type="SUPFAM" id="SSF63829">
    <property type="entry name" value="Calcium-dependent phosphotriesterase"/>
    <property type="match status" value="2"/>
</dbReference>
<evidence type="ECO:0000313" key="5">
    <source>
        <dbReference type="Proteomes" id="UP000694844"/>
    </source>
</evidence>
<dbReference type="AlphaFoldDB" id="A0A8B8BZ44"/>
<name>A0A8B8BZ44_CRAVI</name>
<evidence type="ECO:0000256" key="1">
    <source>
        <dbReference type="ARBA" id="ARBA00004613"/>
    </source>
</evidence>
<accession>A0A8B8BZ44</accession>
<sequence length="805" mass="91250">MGNVGTIFILCLTLNGFYLISSKCLSHEEELVYQWVSVEFLWPNDTFKQEYIDTGKYIPENNAINGIKVYNDSVFLTIPRLKVGVAASLVMIDKTSPSESPGVSAYPSWEMHIQGDCNTLQLVQSMEIDPENGLMWILDTAYVPSSPIEVAKRCLPKIVVWDINENVEVYRYVFTKEVITDPFYLNDLVLDYGTQKEVQYVYMSDTLGRRMVVYNHIEKKDYVFFHASFERNMMYSNITINGVSEMVPLSINGIAISDDFTYVYYCPMASQTLYRVPTSALRNSKTDMNTAVQTLGSKDIQSDGLYFGKGGSLFYSTLGQNGVYRWDTITNTKEAVVTNATIEWVDSLGMDALGYLWFTSNNLHKYFKNGTTPGKSNYYVWKVYVGEKGYLDVPKRGPRHACSDTDSIGTHPAEINEKWVSIDFEWQSCKQLESAVESNTFIAKNNEVHGIRSYNDKIYLTIPREKTGVMATVGVLDKQIVRPFPWSAMNKIGDCNALQSVQSVEVDINTGYIWMLDTGKSCDPKLVVYNLKKNAEVFRYEFTANELGQKHYLEDIVLDYIDYRAAFAYISDSAGQKLIIFDIAKRIARYVTHSSMNYETQHENITIAGTQTGPHHKGIKGIALSPNFRYLYYSPLASTKLYQIDTSVLRNNRSTDADIDNSVTEVGNKDFPTSGMYSSQRGLYMTDLTKGSIVKWSYSASGSFENGQVPSKTEVTKNCLAQWLESPYVDENGNLWFTSRNIEPFFGNSTMAKNFNFYLWKSNIGESSYLSGQKREASFGIKPAGGAMPLLVPILWMAMKYIFIF</sequence>
<keyword evidence="4" id="KW-0732">Signal</keyword>
<organism evidence="5 6">
    <name type="scientific">Crassostrea virginica</name>
    <name type="common">Eastern oyster</name>
    <dbReference type="NCBI Taxonomy" id="6565"/>
    <lineage>
        <taxon>Eukaryota</taxon>
        <taxon>Metazoa</taxon>
        <taxon>Spiralia</taxon>
        <taxon>Lophotrochozoa</taxon>
        <taxon>Mollusca</taxon>
        <taxon>Bivalvia</taxon>
        <taxon>Autobranchia</taxon>
        <taxon>Pteriomorphia</taxon>
        <taxon>Ostreida</taxon>
        <taxon>Ostreoidea</taxon>
        <taxon>Ostreidae</taxon>
        <taxon>Crassostrea</taxon>
    </lineage>
</organism>
<protein>
    <submittedName>
        <fullName evidence="6">Uncharacterized protein LOC111114589</fullName>
    </submittedName>
</protein>
<dbReference type="Gene3D" id="2.120.10.30">
    <property type="entry name" value="TolB, C-terminal domain"/>
    <property type="match status" value="2"/>
</dbReference>
<dbReference type="GeneID" id="111114589"/>
<feature type="chain" id="PRO_5034638803" evidence="4">
    <location>
        <begin position="23"/>
        <end position="805"/>
    </location>
</feature>
<comment type="similarity">
    <text evidence="2">Belongs to the major royal jelly protein family.</text>
</comment>
<dbReference type="InterPro" id="IPR017996">
    <property type="entry name" value="MRJP/yellow-related"/>
</dbReference>
<dbReference type="OrthoDB" id="9977471at2759"/>
<evidence type="ECO:0000256" key="3">
    <source>
        <dbReference type="ARBA" id="ARBA00022525"/>
    </source>
</evidence>